<evidence type="ECO:0000259" key="3">
    <source>
        <dbReference type="Pfam" id="PF05368"/>
    </source>
</evidence>
<dbReference type="OrthoDB" id="3358371at2759"/>
<dbReference type="InterPro" id="IPR008030">
    <property type="entry name" value="NmrA-like"/>
</dbReference>
<dbReference type="HOGENOM" id="CLU_007383_8_6_1"/>
<reference evidence="5" key="1">
    <citation type="journal article" date="2014" name="BMC Genomics">
        <title>Genome characteristics reveal the impact of lichenization on lichen-forming fungus Endocarpon pusillum Hedwig (Verrucariales, Ascomycota).</title>
        <authorList>
            <person name="Wang Y.-Y."/>
            <person name="Liu B."/>
            <person name="Zhang X.-Y."/>
            <person name="Zhou Q.-M."/>
            <person name="Zhang T."/>
            <person name="Li H."/>
            <person name="Yu Y.-F."/>
            <person name="Zhang X.-L."/>
            <person name="Hao X.-Y."/>
            <person name="Wang M."/>
            <person name="Wang L."/>
            <person name="Wei J.-C."/>
        </authorList>
    </citation>
    <scope>NUCLEOTIDE SEQUENCE [LARGE SCALE GENOMIC DNA]</scope>
    <source>
        <strain evidence="5">Z07020 / HMAS-L-300199</strain>
    </source>
</reference>
<evidence type="ECO:0000256" key="1">
    <source>
        <dbReference type="ARBA" id="ARBA00006328"/>
    </source>
</evidence>
<dbReference type="EMBL" id="KE720922">
    <property type="protein sequence ID" value="ERF73792.1"/>
    <property type="molecule type" value="Genomic_DNA"/>
</dbReference>
<dbReference type="GeneID" id="19244114"/>
<gene>
    <name evidence="4" type="ORF">EPUS_09286</name>
</gene>
<evidence type="ECO:0000313" key="4">
    <source>
        <dbReference type="EMBL" id="ERF73792.1"/>
    </source>
</evidence>
<keyword evidence="2" id="KW-0521">NADP</keyword>
<dbReference type="eggNOG" id="ENOG502RE6I">
    <property type="taxonomic scope" value="Eukaryota"/>
</dbReference>
<dbReference type="Proteomes" id="UP000019373">
    <property type="component" value="Unassembled WGS sequence"/>
</dbReference>
<dbReference type="OMA" id="TEIGEMF"/>
<evidence type="ECO:0000256" key="2">
    <source>
        <dbReference type="ARBA" id="ARBA00022857"/>
    </source>
</evidence>
<dbReference type="GO" id="GO:0005634">
    <property type="term" value="C:nucleus"/>
    <property type="evidence" value="ECO:0007669"/>
    <property type="project" value="TreeGrafter"/>
</dbReference>
<dbReference type="InterPro" id="IPR051164">
    <property type="entry name" value="NmrA-like_oxidored"/>
</dbReference>
<dbReference type="PANTHER" id="PTHR42748">
    <property type="entry name" value="NITROGEN METABOLITE REPRESSION PROTEIN NMRA FAMILY MEMBER"/>
    <property type="match status" value="1"/>
</dbReference>
<sequence length="340" mass="38179">MDERKLLVIIGITGNQGGSVARTFLDDPKLRSKYRLRGISRNPSSSQSRELAAQGVGMVVADLHDPSSLLQAFKGAHAIFSVTDFWTPYLDKNNQAKAQEQGKHIGQLSYELEYEQGRNIVDAASKVPELERFVVSMVSSTKKSSNGRYDKIWHFDSKADMISYVKSTYPDLAKKMSELNMGVFFRAWRFAPVMAPRRMDGGVHVLTMPCNPNTPIPFVDPNNDTGPFVRALLTLEPGIQLYGATALMSWNTWLALWGRILDKKVKFEQVGVDFYEEELSKTFPQGFGTEIGEMFEFMGIYGYDGGDPACKRREELGIEIPGLSSVEEYIKNEDWSMLGV</sequence>
<protein>
    <recommendedName>
        <fullName evidence="3">NmrA-like domain-containing protein</fullName>
    </recommendedName>
</protein>
<dbReference type="AlphaFoldDB" id="U1G8L4"/>
<dbReference type="Pfam" id="PF05368">
    <property type="entry name" value="NmrA"/>
    <property type="match status" value="1"/>
</dbReference>
<organism evidence="4 5">
    <name type="scientific">Endocarpon pusillum (strain Z07020 / HMAS-L-300199)</name>
    <name type="common">Lichen-forming fungus</name>
    <dbReference type="NCBI Taxonomy" id="1263415"/>
    <lineage>
        <taxon>Eukaryota</taxon>
        <taxon>Fungi</taxon>
        <taxon>Dikarya</taxon>
        <taxon>Ascomycota</taxon>
        <taxon>Pezizomycotina</taxon>
        <taxon>Eurotiomycetes</taxon>
        <taxon>Chaetothyriomycetidae</taxon>
        <taxon>Verrucariales</taxon>
        <taxon>Verrucariaceae</taxon>
        <taxon>Endocarpon</taxon>
    </lineage>
</organism>
<keyword evidence="5" id="KW-1185">Reference proteome</keyword>
<comment type="similarity">
    <text evidence="1">Belongs to the NmrA-type oxidoreductase family.</text>
</comment>
<proteinExistence type="inferred from homology"/>
<dbReference type="PANTHER" id="PTHR42748:SF26">
    <property type="entry name" value="NMRA-LIKE DOMAIN-CONTAINING PROTEIN"/>
    <property type="match status" value="1"/>
</dbReference>
<evidence type="ECO:0000313" key="5">
    <source>
        <dbReference type="Proteomes" id="UP000019373"/>
    </source>
</evidence>
<dbReference type="SUPFAM" id="SSF51735">
    <property type="entry name" value="NAD(P)-binding Rossmann-fold domains"/>
    <property type="match status" value="1"/>
</dbReference>
<name>U1G8L4_ENDPU</name>
<dbReference type="Gene3D" id="3.90.25.10">
    <property type="entry name" value="UDP-galactose 4-epimerase, domain 1"/>
    <property type="match status" value="1"/>
</dbReference>
<dbReference type="RefSeq" id="XP_007800561.1">
    <property type="nucleotide sequence ID" value="XM_007802370.1"/>
</dbReference>
<feature type="domain" description="NmrA-like" evidence="3">
    <location>
        <begin position="4"/>
        <end position="330"/>
    </location>
</feature>
<dbReference type="Gene3D" id="3.40.50.720">
    <property type="entry name" value="NAD(P)-binding Rossmann-like Domain"/>
    <property type="match status" value="1"/>
</dbReference>
<accession>U1G8L4</accession>
<dbReference type="InterPro" id="IPR036291">
    <property type="entry name" value="NAD(P)-bd_dom_sf"/>
</dbReference>